<dbReference type="InterPro" id="IPR057207">
    <property type="entry name" value="FBXL15_LRR"/>
</dbReference>
<evidence type="ECO:0000313" key="3">
    <source>
        <dbReference type="Proteomes" id="UP001372338"/>
    </source>
</evidence>
<dbReference type="GO" id="GO:0019005">
    <property type="term" value="C:SCF ubiquitin ligase complex"/>
    <property type="evidence" value="ECO:0007669"/>
    <property type="project" value="TreeGrafter"/>
</dbReference>
<protein>
    <recommendedName>
        <fullName evidence="1">F-box/LRR-repeat protein 15-like leucin rich repeat domain-containing protein</fullName>
    </recommendedName>
</protein>
<dbReference type="InterPro" id="IPR001611">
    <property type="entry name" value="Leu-rich_rpt"/>
</dbReference>
<name>A0AAN9EFA4_CROPI</name>
<dbReference type="GO" id="GO:0031146">
    <property type="term" value="P:SCF-dependent proteasomal ubiquitin-dependent protein catabolic process"/>
    <property type="evidence" value="ECO:0007669"/>
    <property type="project" value="TreeGrafter"/>
</dbReference>
<dbReference type="Pfam" id="PF13516">
    <property type="entry name" value="LRR_6"/>
    <property type="match status" value="1"/>
</dbReference>
<accession>A0AAN9EFA4</accession>
<dbReference type="PANTHER" id="PTHR13318:SF106">
    <property type="entry name" value="F-BOX_LRR-REPEAT PROTEIN 2"/>
    <property type="match status" value="1"/>
</dbReference>
<comment type="caution">
    <text evidence="2">The sequence shown here is derived from an EMBL/GenBank/DDBJ whole genome shotgun (WGS) entry which is preliminary data.</text>
</comment>
<reference evidence="2 3" key="1">
    <citation type="submission" date="2024-01" db="EMBL/GenBank/DDBJ databases">
        <title>The genomes of 5 underutilized Papilionoideae crops provide insights into root nodulation and disease resistanc.</title>
        <authorList>
            <person name="Yuan L."/>
        </authorList>
    </citation>
    <scope>NUCLEOTIDE SEQUENCE [LARGE SCALE GENOMIC DNA]</scope>
    <source>
        <strain evidence="2">ZHUSHIDOU_FW_LH</strain>
        <tissue evidence="2">Leaf</tissue>
    </source>
</reference>
<evidence type="ECO:0000259" key="1">
    <source>
        <dbReference type="Pfam" id="PF25372"/>
    </source>
</evidence>
<sequence length="413" mass="45929">MTTTLNSLAFINNRVSPANAYADLLHIIAESFPFLEQLHIHCFHLLDDHLKVEFCSASDYAVKALASALPKLRKVRFSGGHLINDSSLFHLCKNCQFLEELLISEGFLITQPGIASAIKEGPNLTLFSVRDMARQKPVSDLVASFASMRNLTCLDLSRWIISDELLFSVANAGIPLTKLELQGCVGYSYAGISCLLSKCQLIQHLNLGFAEFLEDEHITWLSVFCVSLMFINLSGCRKLTNLSLFALIRNCPLLSEIKMEQTAIGENGALDASMDFFVKPSIKSLHLSYNKRLRDESIKLFASICPNLEILVLDFFKGNGIVDVLKRCPRIRHLSLSIHSKKGLLSGMMNFQFPKLEVLKLSDSAIDDESLFVISVSCHGLLHLDVQGCPWITTKGVKQVIVEKDICSPSFLS</sequence>
<dbReference type="InterPro" id="IPR032675">
    <property type="entry name" value="LRR_dom_sf"/>
</dbReference>
<dbReference type="InterPro" id="IPR006553">
    <property type="entry name" value="Leu-rich_rpt_Cys-con_subtyp"/>
</dbReference>
<dbReference type="Gene3D" id="3.80.10.10">
    <property type="entry name" value="Ribonuclease Inhibitor"/>
    <property type="match status" value="3"/>
</dbReference>
<dbReference type="Proteomes" id="UP001372338">
    <property type="component" value="Unassembled WGS sequence"/>
</dbReference>
<dbReference type="SUPFAM" id="SSF52047">
    <property type="entry name" value="RNI-like"/>
    <property type="match status" value="1"/>
</dbReference>
<evidence type="ECO:0000313" key="2">
    <source>
        <dbReference type="EMBL" id="KAK7255166.1"/>
    </source>
</evidence>
<dbReference type="AlphaFoldDB" id="A0AAN9EFA4"/>
<proteinExistence type="predicted"/>
<dbReference type="EMBL" id="JAYWIO010000006">
    <property type="protein sequence ID" value="KAK7255166.1"/>
    <property type="molecule type" value="Genomic_DNA"/>
</dbReference>
<dbReference type="SMART" id="SM00367">
    <property type="entry name" value="LRR_CC"/>
    <property type="match status" value="6"/>
</dbReference>
<organism evidence="2 3">
    <name type="scientific">Crotalaria pallida</name>
    <name type="common">Smooth rattlebox</name>
    <name type="synonym">Crotalaria striata</name>
    <dbReference type="NCBI Taxonomy" id="3830"/>
    <lineage>
        <taxon>Eukaryota</taxon>
        <taxon>Viridiplantae</taxon>
        <taxon>Streptophyta</taxon>
        <taxon>Embryophyta</taxon>
        <taxon>Tracheophyta</taxon>
        <taxon>Spermatophyta</taxon>
        <taxon>Magnoliopsida</taxon>
        <taxon>eudicotyledons</taxon>
        <taxon>Gunneridae</taxon>
        <taxon>Pentapetalae</taxon>
        <taxon>rosids</taxon>
        <taxon>fabids</taxon>
        <taxon>Fabales</taxon>
        <taxon>Fabaceae</taxon>
        <taxon>Papilionoideae</taxon>
        <taxon>50 kb inversion clade</taxon>
        <taxon>genistoids sensu lato</taxon>
        <taxon>core genistoids</taxon>
        <taxon>Crotalarieae</taxon>
        <taxon>Crotalaria</taxon>
    </lineage>
</organism>
<gene>
    <name evidence="2" type="ORF">RIF29_28570</name>
</gene>
<keyword evidence="3" id="KW-1185">Reference proteome</keyword>
<feature type="domain" description="F-box/LRR-repeat protein 15-like leucin rich repeat" evidence="1">
    <location>
        <begin position="58"/>
        <end position="247"/>
    </location>
</feature>
<dbReference type="PANTHER" id="PTHR13318">
    <property type="entry name" value="PARTNER OF PAIRED, ISOFORM B-RELATED"/>
    <property type="match status" value="1"/>
</dbReference>
<dbReference type="Pfam" id="PF25372">
    <property type="entry name" value="DUF7885"/>
    <property type="match status" value="1"/>
</dbReference>